<dbReference type="GeneID" id="128200359"/>
<dbReference type="SMART" id="SM00131">
    <property type="entry name" value="KU"/>
    <property type="match status" value="1"/>
</dbReference>
<dbReference type="InterPro" id="IPR002223">
    <property type="entry name" value="Kunitz_BPTI"/>
</dbReference>
<keyword evidence="3" id="KW-1185">Reference proteome</keyword>
<evidence type="ECO:0000256" key="1">
    <source>
        <dbReference type="SAM" id="SignalP"/>
    </source>
</evidence>
<organism evidence="3 4">
    <name type="scientific">Galleria mellonella</name>
    <name type="common">Greater wax moth</name>
    <dbReference type="NCBI Taxonomy" id="7137"/>
    <lineage>
        <taxon>Eukaryota</taxon>
        <taxon>Metazoa</taxon>
        <taxon>Ecdysozoa</taxon>
        <taxon>Arthropoda</taxon>
        <taxon>Hexapoda</taxon>
        <taxon>Insecta</taxon>
        <taxon>Pterygota</taxon>
        <taxon>Neoptera</taxon>
        <taxon>Endopterygota</taxon>
        <taxon>Lepidoptera</taxon>
        <taxon>Glossata</taxon>
        <taxon>Ditrysia</taxon>
        <taxon>Pyraloidea</taxon>
        <taxon>Pyralidae</taxon>
        <taxon>Galleriinae</taxon>
        <taxon>Galleria</taxon>
    </lineage>
</organism>
<gene>
    <name evidence="4" type="primary">LOC128200359</name>
</gene>
<feature type="domain" description="BPTI/Kunitz inhibitor" evidence="2">
    <location>
        <begin position="24"/>
        <end position="74"/>
    </location>
</feature>
<reference evidence="4" key="1">
    <citation type="submission" date="2025-08" db="UniProtKB">
        <authorList>
            <consortium name="RefSeq"/>
        </authorList>
    </citation>
    <scope>IDENTIFICATION</scope>
    <source>
        <tissue evidence="4">Whole larvae</tissue>
    </source>
</reference>
<dbReference type="InterPro" id="IPR036880">
    <property type="entry name" value="Kunitz_BPTI_sf"/>
</dbReference>
<feature type="signal peptide" evidence="1">
    <location>
        <begin position="1"/>
        <end position="19"/>
    </location>
</feature>
<proteinExistence type="predicted"/>
<name>A0ABM3MDL7_GALME</name>
<dbReference type="Proteomes" id="UP001652740">
    <property type="component" value="Unplaced"/>
</dbReference>
<evidence type="ECO:0000259" key="2">
    <source>
        <dbReference type="PROSITE" id="PS50279"/>
    </source>
</evidence>
<evidence type="ECO:0000313" key="3">
    <source>
        <dbReference type="Proteomes" id="UP001652740"/>
    </source>
</evidence>
<dbReference type="Pfam" id="PF00014">
    <property type="entry name" value="Kunitz_BPTI"/>
    <property type="match status" value="1"/>
</dbReference>
<protein>
    <submittedName>
        <fullName evidence="4">Trypsin inhibitor-like</fullName>
    </submittedName>
</protein>
<keyword evidence="1" id="KW-0732">Signal</keyword>
<feature type="chain" id="PRO_5047079819" evidence="1">
    <location>
        <begin position="20"/>
        <end position="77"/>
    </location>
</feature>
<dbReference type="PROSITE" id="PS50279">
    <property type="entry name" value="BPTI_KUNITZ_2"/>
    <property type="match status" value="1"/>
</dbReference>
<sequence length="77" mass="8691">MKVLVAVFVLVAVLSLSYGQPDRCKAPIDDRVCFGFRGYYAYDLPNNKCIELRFGGCYEGPNEFKSKAECENICVKK</sequence>
<dbReference type="SUPFAM" id="SSF57362">
    <property type="entry name" value="BPTI-like"/>
    <property type="match status" value="1"/>
</dbReference>
<dbReference type="Gene3D" id="4.10.410.10">
    <property type="entry name" value="Pancreatic trypsin inhibitor Kunitz domain"/>
    <property type="match status" value="1"/>
</dbReference>
<evidence type="ECO:0000313" key="4">
    <source>
        <dbReference type="RefSeq" id="XP_052749511.1"/>
    </source>
</evidence>
<accession>A0ABM3MDL7</accession>
<dbReference type="RefSeq" id="XP_052749511.1">
    <property type="nucleotide sequence ID" value="XM_052893551.1"/>
</dbReference>